<proteinExistence type="predicted"/>
<gene>
    <name evidence="1" type="ORF">CMEL01_10043</name>
</gene>
<reference evidence="1 2" key="1">
    <citation type="submission" date="2016-10" db="EMBL/GenBank/DDBJ databases">
        <title>The genome sequence of Colletotrichum fioriniae PJ7.</title>
        <authorList>
            <person name="Baroncelli R."/>
        </authorList>
    </citation>
    <scope>NUCLEOTIDE SEQUENCE [LARGE SCALE GENOMIC DNA]</scope>
    <source>
        <strain evidence="1">Col 31</strain>
    </source>
</reference>
<feature type="non-terminal residue" evidence="1">
    <location>
        <position position="1"/>
    </location>
</feature>
<organism evidence="1 2">
    <name type="scientific">Colletotrichum melonis</name>
    <dbReference type="NCBI Taxonomy" id="1209925"/>
    <lineage>
        <taxon>Eukaryota</taxon>
        <taxon>Fungi</taxon>
        <taxon>Dikarya</taxon>
        <taxon>Ascomycota</taxon>
        <taxon>Pezizomycotina</taxon>
        <taxon>Sordariomycetes</taxon>
        <taxon>Hypocreomycetidae</taxon>
        <taxon>Glomerellales</taxon>
        <taxon>Glomerellaceae</taxon>
        <taxon>Colletotrichum</taxon>
        <taxon>Colletotrichum acutatum species complex</taxon>
    </lineage>
</organism>
<accession>A0AAI9TW98</accession>
<protein>
    <submittedName>
        <fullName evidence="1">Uncharacterized protein</fullName>
    </submittedName>
</protein>
<dbReference type="AlphaFoldDB" id="A0AAI9TW98"/>
<dbReference type="EMBL" id="MLGG01000090">
    <property type="protein sequence ID" value="KAK1445800.1"/>
    <property type="molecule type" value="Genomic_DNA"/>
</dbReference>
<evidence type="ECO:0000313" key="2">
    <source>
        <dbReference type="Proteomes" id="UP001239795"/>
    </source>
</evidence>
<sequence length="156" mass="17671">KTINTYPPIARPVAFRSTANLTHHSQTRLLLQACNASFQIGRVNLTLAEDLADEIAPAFSHLRLLPEGLFVRLDDCSSKDGAQIIPGRKPLHTIDEIILRIVISGRCQAALEICVKSQRPVELFFLRFDIRMAAEREYRVVCRPKDCWITATSQYH</sequence>
<keyword evidence="2" id="KW-1185">Reference proteome</keyword>
<dbReference type="Proteomes" id="UP001239795">
    <property type="component" value="Unassembled WGS sequence"/>
</dbReference>
<evidence type="ECO:0000313" key="1">
    <source>
        <dbReference type="EMBL" id="KAK1445800.1"/>
    </source>
</evidence>
<name>A0AAI9TW98_9PEZI</name>
<comment type="caution">
    <text evidence="1">The sequence shown here is derived from an EMBL/GenBank/DDBJ whole genome shotgun (WGS) entry which is preliminary data.</text>
</comment>